<sequence>MCSFSQFSDLSKTLESYKAPTTNESLWAVDAGPMAFICSTPTGAPRSTTTLANHMFVAVHATRRGAGLAGHRMVNYRVFDSDVSSMPGNSNVYNHVTQPTGREVVYAGDGILRPEKKPVSLLRELIRRFTKPSDVVLDLFAGSFSTADACIQTRRHSWSCDKDPVSVRFGKRRVFSSFVRFLSSMHDGRAICERDAELASAVTTTVGALDRNVFSDDRPPAMRPARRSILQPPATEMVPHTVLPRHIVDHVVAAYVPLAAADVVTPVEIGAMYATHPRKWRRALRFLFEDFPLASLRAADASACGVRLGVSTVPDAGLGCFVSRPDGFGAQHTVGSLWGPVVWHNCQMAQYEQVKNSFYGPMRGNARVTPQLCRLNGHKMSHWAKPFWVVPLGGSALGFVNHWGPVIGAARVAADAAAGACGGGRGGGGGGGGGAAAPAHDARDASAAGALAPVAPAPGPTRSPSPAAEGPNAVLKWYTDIRSVEDLSRDDTLTLGTTRAVAFGEELLVDYGADFEWKFVQKARAGTGRSSPQAFDR</sequence>
<dbReference type="InterPro" id="IPR029063">
    <property type="entry name" value="SAM-dependent_MTases_sf"/>
</dbReference>
<dbReference type="InterPro" id="IPR002295">
    <property type="entry name" value="N4/N6-MTase_EcoPI_Mod-like"/>
</dbReference>
<dbReference type="InterPro" id="IPR002941">
    <property type="entry name" value="DNA_methylase_N4/N6"/>
</dbReference>
<keyword evidence="2" id="KW-0808">Transferase</keyword>
<protein>
    <recommendedName>
        <fullName evidence="5">DNA methylase N-4/N-6 domain-containing protein</fullName>
    </recommendedName>
</protein>
<feature type="compositionally biased region" description="Gly residues" evidence="4">
    <location>
        <begin position="426"/>
        <end position="435"/>
    </location>
</feature>
<organism evidence="6 7">
    <name type="scientific">Porphyra umbilicalis</name>
    <name type="common">Purple laver</name>
    <name type="synonym">Red alga</name>
    <dbReference type="NCBI Taxonomy" id="2786"/>
    <lineage>
        <taxon>Eukaryota</taxon>
        <taxon>Rhodophyta</taxon>
        <taxon>Bangiophyceae</taxon>
        <taxon>Bangiales</taxon>
        <taxon>Bangiaceae</taxon>
        <taxon>Porphyra</taxon>
    </lineage>
</organism>
<dbReference type="Pfam" id="PF01555">
    <property type="entry name" value="N6_N4_Mtase"/>
    <property type="match status" value="1"/>
</dbReference>
<name>A0A1X6P7U5_PORUM</name>
<evidence type="ECO:0000256" key="1">
    <source>
        <dbReference type="ARBA" id="ARBA00022603"/>
    </source>
</evidence>
<dbReference type="AlphaFoldDB" id="A0A1X6P7U5"/>
<gene>
    <name evidence="6" type="ORF">BU14_0172s0012</name>
</gene>
<evidence type="ECO:0000256" key="2">
    <source>
        <dbReference type="ARBA" id="ARBA00022679"/>
    </source>
</evidence>
<keyword evidence="7" id="KW-1185">Reference proteome</keyword>
<dbReference type="SUPFAM" id="SSF53335">
    <property type="entry name" value="S-adenosyl-L-methionine-dependent methyltransferases"/>
    <property type="match status" value="1"/>
</dbReference>
<feature type="domain" description="DNA methylase N-4/N-6" evidence="5">
    <location>
        <begin position="114"/>
        <end position="165"/>
    </location>
</feature>
<dbReference type="GO" id="GO:0008170">
    <property type="term" value="F:N-methyltransferase activity"/>
    <property type="evidence" value="ECO:0007669"/>
    <property type="project" value="InterPro"/>
</dbReference>
<keyword evidence="1" id="KW-0489">Methyltransferase</keyword>
<feature type="region of interest" description="Disordered" evidence="4">
    <location>
        <begin position="426"/>
        <end position="470"/>
    </location>
</feature>
<keyword evidence="3" id="KW-0949">S-adenosyl-L-methionine</keyword>
<dbReference type="GO" id="GO:0003677">
    <property type="term" value="F:DNA binding"/>
    <property type="evidence" value="ECO:0007669"/>
    <property type="project" value="InterPro"/>
</dbReference>
<dbReference type="GO" id="GO:0032259">
    <property type="term" value="P:methylation"/>
    <property type="evidence" value="ECO:0007669"/>
    <property type="project" value="UniProtKB-KW"/>
</dbReference>
<evidence type="ECO:0000313" key="6">
    <source>
        <dbReference type="EMBL" id="OSX76830.1"/>
    </source>
</evidence>
<accession>A0A1X6P7U5</accession>
<evidence type="ECO:0000313" key="7">
    <source>
        <dbReference type="Proteomes" id="UP000218209"/>
    </source>
</evidence>
<evidence type="ECO:0000256" key="3">
    <source>
        <dbReference type="ARBA" id="ARBA00022691"/>
    </source>
</evidence>
<feature type="compositionally biased region" description="Low complexity" evidence="4">
    <location>
        <begin position="445"/>
        <end position="454"/>
    </location>
</feature>
<dbReference type="Gene3D" id="3.40.50.150">
    <property type="entry name" value="Vaccinia Virus protein VP39"/>
    <property type="match status" value="1"/>
</dbReference>
<dbReference type="OrthoDB" id="5560686at2759"/>
<dbReference type="PRINTS" id="PR00506">
    <property type="entry name" value="D21N6MTFRASE"/>
</dbReference>
<proteinExistence type="predicted"/>
<evidence type="ECO:0000256" key="4">
    <source>
        <dbReference type="SAM" id="MobiDB-lite"/>
    </source>
</evidence>
<reference evidence="6 7" key="1">
    <citation type="submission" date="2017-03" db="EMBL/GenBank/DDBJ databases">
        <title>WGS assembly of Porphyra umbilicalis.</title>
        <authorList>
            <person name="Brawley S.H."/>
            <person name="Blouin N.A."/>
            <person name="Ficko-Blean E."/>
            <person name="Wheeler G.L."/>
            <person name="Lohr M."/>
            <person name="Goodson H.V."/>
            <person name="Jenkins J.W."/>
            <person name="Blaby-Haas C.E."/>
            <person name="Helliwell K.E."/>
            <person name="Chan C."/>
            <person name="Marriage T."/>
            <person name="Bhattacharya D."/>
            <person name="Klein A.S."/>
            <person name="Badis Y."/>
            <person name="Brodie J."/>
            <person name="Cao Y."/>
            <person name="Collen J."/>
            <person name="Dittami S.M."/>
            <person name="Gachon C.M."/>
            <person name="Green B.R."/>
            <person name="Karpowicz S."/>
            <person name="Kim J.W."/>
            <person name="Kudahl U."/>
            <person name="Lin S."/>
            <person name="Michel G."/>
            <person name="Mittag M."/>
            <person name="Olson B.J."/>
            <person name="Pangilinan J."/>
            <person name="Peng Y."/>
            <person name="Qiu H."/>
            <person name="Shu S."/>
            <person name="Singer J.T."/>
            <person name="Smith A.G."/>
            <person name="Sprecher B.N."/>
            <person name="Wagner V."/>
            <person name="Wang W."/>
            <person name="Wang Z.-Y."/>
            <person name="Yan J."/>
            <person name="Yarish C."/>
            <person name="Zoeuner-Riek S."/>
            <person name="Zhuang Y."/>
            <person name="Zou Y."/>
            <person name="Lindquist E.A."/>
            <person name="Grimwood J."/>
            <person name="Barry K."/>
            <person name="Rokhsar D.S."/>
            <person name="Schmutz J."/>
            <person name="Stiller J.W."/>
            <person name="Grossman A.R."/>
            <person name="Prochnik S.E."/>
        </authorList>
    </citation>
    <scope>NUCLEOTIDE SEQUENCE [LARGE SCALE GENOMIC DNA]</scope>
    <source>
        <strain evidence="6">4086291</strain>
    </source>
</reference>
<evidence type="ECO:0000259" key="5">
    <source>
        <dbReference type="Pfam" id="PF01555"/>
    </source>
</evidence>
<dbReference type="EMBL" id="KV918854">
    <property type="protein sequence ID" value="OSX76830.1"/>
    <property type="molecule type" value="Genomic_DNA"/>
</dbReference>
<dbReference type="Proteomes" id="UP000218209">
    <property type="component" value="Unassembled WGS sequence"/>
</dbReference>